<name>A0A8T2ZNU0_POPDE</name>
<feature type="domain" description="DUF7722" evidence="1">
    <location>
        <begin position="67"/>
        <end position="99"/>
    </location>
</feature>
<dbReference type="EMBL" id="JACEGQ020000001">
    <property type="protein sequence ID" value="KAH8518980.1"/>
    <property type="molecule type" value="Genomic_DNA"/>
</dbReference>
<accession>A0A8T2ZNU0</accession>
<organism evidence="2 3">
    <name type="scientific">Populus deltoides</name>
    <name type="common">Eastern poplar</name>
    <name type="synonym">Eastern cottonwood</name>
    <dbReference type="NCBI Taxonomy" id="3696"/>
    <lineage>
        <taxon>Eukaryota</taxon>
        <taxon>Viridiplantae</taxon>
        <taxon>Streptophyta</taxon>
        <taxon>Embryophyta</taxon>
        <taxon>Tracheophyta</taxon>
        <taxon>Spermatophyta</taxon>
        <taxon>Magnoliopsida</taxon>
        <taxon>eudicotyledons</taxon>
        <taxon>Gunneridae</taxon>
        <taxon>Pentapetalae</taxon>
        <taxon>rosids</taxon>
        <taxon>fabids</taxon>
        <taxon>Malpighiales</taxon>
        <taxon>Salicaceae</taxon>
        <taxon>Saliceae</taxon>
        <taxon>Populus</taxon>
    </lineage>
</organism>
<dbReference type="InterPro" id="IPR056139">
    <property type="entry name" value="DUF7722"/>
</dbReference>
<sequence>MANISAFAQVLGHADNLRVHSSDGLASPNDQGHVQECLESLKDAKEGLAKRRSMSKWVPNASSSLPKADYEKMEAEWKLDLLRKEYALDEKRASAMGAYIPVARSPLKHFLPMNQPFPRH</sequence>
<evidence type="ECO:0000313" key="3">
    <source>
        <dbReference type="Proteomes" id="UP000807159"/>
    </source>
</evidence>
<comment type="caution">
    <text evidence="2">The sequence shown here is derived from an EMBL/GenBank/DDBJ whole genome shotgun (WGS) entry which is preliminary data.</text>
</comment>
<reference evidence="2" key="1">
    <citation type="journal article" date="2021" name="J. Hered.">
        <title>Genome Assembly of Salicaceae Populus deltoides (Eastern Cottonwood) I-69 Based on Nanopore Sequencing and Hi-C Technologies.</title>
        <authorList>
            <person name="Bai S."/>
            <person name="Wu H."/>
            <person name="Zhang J."/>
            <person name="Pan Z."/>
            <person name="Zhao W."/>
            <person name="Li Z."/>
            <person name="Tong C."/>
        </authorList>
    </citation>
    <scope>NUCLEOTIDE SEQUENCE</scope>
    <source>
        <tissue evidence="2">Leaf</tissue>
    </source>
</reference>
<dbReference type="AlphaFoldDB" id="A0A8T2ZNU0"/>
<dbReference type="Proteomes" id="UP000807159">
    <property type="component" value="Chromosome 1"/>
</dbReference>
<evidence type="ECO:0000259" key="1">
    <source>
        <dbReference type="Pfam" id="PF24847"/>
    </source>
</evidence>
<gene>
    <name evidence="2" type="ORF">H0E87_000715</name>
</gene>
<dbReference type="Pfam" id="PF24847">
    <property type="entry name" value="DUF7722"/>
    <property type="match status" value="1"/>
</dbReference>
<evidence type="ECO:0000313" key="2">
    <source>
        <dbReference type="EMBL" id="KAH8518980.1"/>
    </source>
</evidence>
<protein>
    <recommendedName>
        <fullName evidence="1">DUF7722 domain-containing protein</fullName>
    </recommendedName>
</protein>
<proteinExistence type="predicted"/>
<keyword evidence="3" id="KW-1185">Reference proteome</keyword>